<dbReference type="CDD" id="cd00093">
    <property type="entry name" value="HTH_XRE"/>
    <property type="match status" value="1"/>
</dbReference>
<evidence type="ECO:0000256" key="3">
    <source>
        <dbReference type="ARBA" id="ARBA00023125"/>
    </source>
</evidence>
<feature type="domain" description="HTH cro/C1-type" evidence="5">
    <location>
        <begin position="13"/>
        <end position="67"/>
    </location>
</feature>
<dbReference type="SUPFAM" id="SSF47413">
    <property type="entry name" value="lambda repressor-like DNA-binding domains"/>
    <property type="match status" value="1"/>
</dbReference>
<dbReference type="PANTHER" id="PTHR46797:SF23">
    <property type="entry name" value="HTH-TYPE TRANSCRIPTIONAL REGULATOR SUTR"/>
    <property type="match status" value="1"/>
</dbReference>
<organism evidence="6 7">
    <name type="scientific">Pacificimonas flava</name>
    <dbReference type="NCBI Taxonomy" id="1234595"/>
    <lineage>
        <taxon>Bacteria</taxon>
        <taxon>Pseudomonadati</taxon>
        <taxon>Pseudomonadota</taxon>
        <taxon>Alphaproteobacteria</taxon>
        <taxon>Sphingomonadales</taxon>
        <taxon>Sphingosinicellaceae</taxon>
        <taxon>Pacificimonas</taxon>
    </lineage>
</organism>
<keyword evidence="3" id="KW-0238">DNA-binding</keyword>
<dbReference type="SMART" id="SM00530">
    <property type="entry name" value="HTH_XRE"/>
    <property type="match status" value="1"/>
</dbReference>
<dbReference type="EMBL" id="AMRV01000002">
    <property type="protein sequence ID" value="EMD83974.1"/>
    <property type="molecule type" value="Genomic_DNA"/>
</dbReference>
<dbReference type="RefSeq" id="WP_008600472.1">
    <property type="nucleotide sequence ID" value="NZ_AMRV01000002.1"/>
</dbReference>
<evidence type="ECO:0000259" key="5">
    <source>
        <dbReference type="PROSITE" id="PS50943"/>
    </source>
</evidence>
<dbReference type="InterPro" id="IPR010982">
    <property type="entry name" value="Lambda_DNA-bd_dom_sf"/>
</dbReference>
<dbReference type="InterPro" id="IPR010359">
    <property type="entry name" value="IrrE_HExxH"/>
</dbReference>
<dbReference type="PIRSF" id="PIRSF019251">
    <property type="entry name" value="Rv0465c"/>
    <property type="match status" value="1"/>
</dbReference>
<keyword evidence="2" id="KW-0805">Transcription regulation</keyword>
<dbReference type="InterPro" id="IPR050807">
    <property type="entry name" value="TransReg_Diox_bact_type"/>
</dbReference>
<keyword evidence="7" id="KW-1185">Reference proteome</keyword>
<protein>
    <submittedName>
        <fullName evidence="6">Transcriptional regulator, XRE family</fullName>
    </submittedName>
</protein>
<evidence type="ECO:0000313" key="6">
    <source>
        <dbReference type="EMBL" id="EMD83974.1"/>
    </source>
</evidence>
<dbReference type="InterPro" id="IPR026281">
    <property type="entry name" value="HTH_RamB"/>
</dbReference>
<proteinExistence type="inferred from homology"/>
<dbReference type="PATRIC" id="fig|1234595.3.peg.947"/>
<reference evidence="6 7" key="1">
    <citation type="journal article" date="2013" name="Genome Announc.">
        <title>Draft Genome Sequence of Strain JLT2015T, Belonging to the Family Sphingomonadaceae of the Alphaproteobacteria.</title>
        <authorList>
            <person name="Tang K."/>
            <person name="Liu K."/>
            <person name="Li S."/>
            <person name="Jiao N."/>
        </authorList>
    </citation>
    <scope>NUCLEOTIDE SEQUENCE [LARGE SCALE GENOMIC DNA]</scope>
    <source>
        <strain evidence="6 7">JLT2015</strain>
    </source>
</reference>
<dbReference type="InterPro" id="IPR018653">
    <property type="entry name" value="ScfR_C"/>
</dbReference>
<dbReference type="GO" id="GO:0003677">
    <property type="term" value="F:DNA binding"/>
    <property type="evidence" value="ECO:0007669"/>
    <property type="project" value="UniProtKB-KW"/>
</dbReference>
<dbReference type="Pfam" id="PF01381">
    <property type="entry name" value="HTH_3"/>
    <property type="match status" value="1"/>
</dbReference>
<name>M2TBI0_9SPHN</name>
<dbReference type="GO" id="GO:0005829">
    <property type="term" value="C:cytosol"/>
    <property type="evidence" value="ECO:0007669"/>
    <property type="project" value="TreeGrafter"/>
</dbReference>
<evidence type="ECO:0000256" key="4">
    <source>
        <dbReference type="ARBA" id="ARBA00023163"/>
    </source>
</evidence>
<dbReference type="Gene3D" id="1.10.260.40">
    <property type="entry name" value="lambda repressor-like DNA-binding domains"/>
    <property type="match status" value="1"/>
</dbReference>
<dbReference type="AlphaFoldDB" id="M2TBI0"/>
<dbReference type="Pfam" id="PF06114">
    <property type="entry name" value="Peptidase_M78"/>
    <property type="match status" value="1"/>
</dbReference>
<evidence type="ECO:0000256" key="2">
    <source>
        <dbReference type="ARBA" id="ARBA00023015"/>
    </source>
</evidence>
<accession>M2TBI0</accession>
<dbReference type="Proteomes" id="UP000011717">
    <property type="component" value="Unassembled WGS sequence"/>
</dbReference>
<keyword evidence="4" id="KW-0804">Transcription</keyword>
<dbReference type="GO" id="GO:0003700">
    <property type="term" value="F:DNA-binding transcription factor activity"/>
    <property type="evidence" value="ECO:0007669"/>
    <property type="project" value="TreeGrafter"/>
</dbReference>
<dbReference type="OrthoDB" id="1123084at2"/>
<evidence type="ECO:0000256" key="1">
    <source>
        <dbReference type="ARBA" id="ARBA00007227"/>
    </source>
</evidence>
<dbReference type="Pfam" id="PF09856">
    <property type="entry name" value="ScfRs"/>
    <property type="match status" value="1"/>
</dbReference>
<comment type="similarity">
    <text evidence="1">Belongs to the short-chain fatty acyl-CoA assimilation regulator (ScfR) family.</text>
</comment>
<dbReference type="InterPro" id="IPR001387">
    <property type="entry name" value="Cro/C1-type_HTH"/>
</dbReference>
<dbReference type="PROSITE" id="PS50943">
    <property type="entry name" value="HTH_CROC1"/>
    <property type="match status" value="1"/>
</dbReference>
<sequence>MAQKRTVYLGPRIKRLRRELGITQAEMAADLDISPSYVALIERNQRPTTADLLMRLAQVYRLDVATLADDDADDTQARIKTLLKDPLFAGIDVPALEVEDLTMSYPGISEALLRLYTAYEKEHLALADRAGAPEEGAAADPVAAVRAFLGERRNYFPALESAAERLAEETGGAAGFAAYLKRAHGLGLRRLPPDVLMGSVRRFDRHRDEVLIADTLDAAGRAFQTALQIVYLDAGAALDDTLAGAFVDKSARTLARRALAGYTAAAILMPYAEFRRQVERRQYDVEAIARWFGVSFEQAAHRLTTLQRPGEEGVSFFFIRVDVAGNVSKRLDGAGFPFARHGGACPLWNVHTVFQQPGRVATQWLELEGGKRFFSIARTVSAGGGGYGQPRAERAIALGCAAEAADRLIYTRQGRDAGMSPVPTPIGVTCRLCHRRDCAARSAPPLGSAILADDLRRTVTPVIIDD</sequence>
<comment type="caution">
    <text evidence="6">The sequence shown here is derived from an EMBL/GenBank/DDBJ whole genome shotgun (WGS) entry which is preliminary data.</text>
</comment>
<dbReference type="PANTHER" id="PTHR46797">
    <property type="entry name" value="HTH-TYPE TRANSCRIPTIONAL REGULATOR"/>
    <property type="match status" value="1"/>
</dbReference>
<gene>
    <name evidence="6" type="ORF">C725_0946</name>
</gene>
<evidence type="ECO:0000313" key="7">
    <source>
        <dbReference type="Proteomes" id="UP000011717"/>
    </source>
</evidence>